<keyword evidence="1" id="KW-0223">Dioxygenase</keyword>
<dbReference type="Proteomes" id="UP000630805">
    <property type="component" value="Unassembled WGS sequence"/>
</dbReference>
<evidence type="ECO:0000313" key="2">
    <source>
        <dbReference type="Proteomes" id="UP000630805"/>
    </source>
</evidence>
<dbReference type="EMBL" id="JABXWT010000026">
    <property type="protein sequence ID" value="NVO58439.1"/>
    <property type="molecule type" value="Genomic_DNA"/>
</dbReference>
<gene>
    <name evidence="1" type="ORF">HW561_21900</name>
</gene>
<dbReference type="Gene3D" id="2.60.120.620">
    <property type="entry name" value="q2cbj1_9rhob like domain"/>
    <property type="match status" value="1"/>
</dbReference>
<keyword evidence="2" id="KW-1185">Reference proteome</keyword>
<dbReference type="SUPFAM" id="SSF51197">
    <property type="entry name" value="Clavaminate synthase-like"/>
    <property type="match status" value="1"/>
</dbReference>
<reference evidence="1 2" key="1">
    <citation type="submission" date="2020-06" db="EMBL/GenBank/DDBJ databases">
        <authorList>
            <person name="Cao W.R."/>
        </authorList>
    </citation>
    <scope>NUCLEOTIDE SEQUENCE [LARGE SCALE GENOMIC DNA]</scope>
    <source>
        <strain evidence="1 2">B1Z28</strain>
    </source>
</reference>
<proteinExistence type="predicted"/>
<keyword evidence="1" id="KW-0560">Oxidoreductase</keyword>
<evidence type="ECO:0000313" key="1">
    <source>
        <dbReference type="EMBL" id="NVO58439.1"/>
    </source>
</evidence>
<organism evidence="1 2">
    <name type="scientific">Ruegeria haliotis</name>
    <dbReference type="NCBI Taxonomy" id="2747601"/>
    <lineage>
        <taxon>Bacteria</taxon>
        <taxon>Pseudomonadati</taxon>
        <taxon>Pseudomonadota</taxon>
        <taxon>Alphaproteobacteria</taxon>
        <taxon>Rhodobacterales</taxon>
        <taxon>Roseobacteraceae</taxon>
        <taxon>Ruegeria</taxon>
    </lineage>
</organism>
<comment type="caution">
    <text evidence="1">The sequence shown here is derived from an EMBL/GenBank/DDBJ whole genome shotgun (WGS) entry which is preliminary data.</text>
</comment>
<accession>A0ABX2PXA5</accession>
<name>A0ABX2PXA5_9RHOB</name>
<dbReference type="GO" id="GO:0051213">
    <property type="term" value="F:dioxygenase activity"/>
    <property type="evidence" value="ECO:0007669"/>
    <property type="project" value="UniProtKB-KW"/>
</dbReference>
<protein>
    <submittedName>
        <fullName evidence="1">Phytanoyl-CoA dioxygenase family protein</fullName>
    </submittedName>
</protein>
<dbReference type="PANTHER" id="PTHR20883:SF49">
    <property type="entry name" value="PHYTANOYL-COA DIOXYGENASE"/>
    <property type="match status" value="1"/>
</dbReference>
<dbReference type="PANTHER" id="PTHR20883">
    <property type="entry name" value="PHYTANOYL-COA DIOXYGENASE DOMAIN CONTAINING 1"/>
    <property type="match status" value="1"/>
</dbReference>
<dbReference type="Pfam" id="PF05721">
    <property type="entry name" value="PhyH"/>
    <property type="match status" value="1"/>
</dbReference>
<dbReference type="InterPro" id="IPR008775">
    <property type="entry name" value="Phytyl_CoA_dOase-like"/>
</dbReference>
<sequence>MDGKAMTKTTDLRAVQDAYTRDGVVLLKNILSDEWLSKLRHAVDTEVEKSDRYFAYKNMRETPGVFQDYCLTSDIGRRVAEVAGSPWTSLIYDQIFAKEPGTQTQTGWHTDQPYWPVSGPIMTMWIALDPVDPDNGALEFVRGSHAWGAKYRPFKTDQLGGFLHYLEQDNPDYIDMPDFEANRSEYDIFHFENMRPGDALAFDGMTVHSAMGNRTSTRRRRGYAIRFAVEGATYEPRDAVTEWLHDDSLKSGAPFAGGRFPVIYETT</sequence>